<proteinExistence type="predicted"/>
<sequence length="540" mass="59327">MVTLAAGALMDGLRLDRKHTETNPNTGLTGSRSLADVKTGDTVFVKVAETPTRDGKYVAHLVVKFEHPVYTAPVTNPATNTIVNNVEAYGGPEAQVRAPGDCIVNEMDRRVKSIATGETDTGRQWDDSNFACPDLYEQFHKFSTADTPTAIATALHTGTVTGVVRNTDRSNDAADRIRQALTTEEGRIAVRSYKDYRGRIWTGMAVVFDDYPYKAPTRATDIETGLKTELLTRSGASSWPSVDPCMESKAADWAKSIAESKAKNKDYYDDWKAASAPRIEEKPLLRTYGGMDETFASSGCADGHHAGYVIATKSNSVVSIADEIYKSPTFTQEGKYLYARGWGARRTVDDTLTSARPISVASFRDFRGDVWTYMIAVHDFDGEPGVTRLTPRQIQIAEESVVSEINAYRTTSGGLTPLTNSSCIREAVLGSIMFAGTFRVDGSFGFQDIEHRDPGNKTVTEVFKRCNVKSAAEIMTTSSGKYNNGSDQFARELAQRFVQNWKESGSHDPYLRGRDAKRIGLEVRNSDRAGYYVVTASVTD</sequence>
<dbReference type="EMBL" id="CP060587">
    <property type="protein sequence ID" value="QNL95752.1"/>
    <property type="molecule type" value="Genomic_DNA"/>
</dbReference>
<accession>A0ABX6SWX7</accession>
<organism evidence="1 2">
    <name type="scientific">Aeromicrobium senzhongii</name>
    <dbReference type="NCBI Taxonomy" id="2663859"/>
    <lineage>
        <taxon>Bacteria</taxon>
        <taxon>Bacillati</taxon>
        <taxon>Actinomycetota</taxon>
        <taxon>Actinomycetes</taxon>
        <taxon>Propionibacteriales</taxon>
        <taxon>Nocardioidaceae</taxon>
        <taxon>Aeromicrobium</taxon>
    </lineage>
</organism>
<evidence type="ECO:0000313" key="1">
    <source>
        <dbReference type="EMBL" id="QNL95752.1"/>
    </source>
</evidence>
<name>A0ABX6SWX7_9ACTN</name>
<dbReference type="Proteomes" id="UP000515871">
    <property type="component" value="Chromosome"/>
</dbReference>
<reference evidence="1 2" key="1">
    <citation type="submission" date="2020-08" db="EMBL/GenBank/DDBJ databases">
        <title>Novel species in genus Aeromicrobium.</title>
        <authorList>
            <person name="Zhang G."/>
        </authorList>
    </citation>
    <scope>NUCLEOTIDE SEQUENCE [LARGE SCALE GENOMIC DNA]</scope>
    <source>
        <strain evidence="2">zg-629</strain>
    </source>
</reference>
<evidence type="ECO:0008006" key="3">
    <source>
        <dbReference type="Google" id="ProtNLM"/>
    </source>
</evidence>
<protein>
    <recommendedName>
        <fullName evidence="3">CAP domain-containing protein</fullName>
    </recommendedName>
</protein>
<evidence type="ECO:0000313" key="2">
    <source>
        <dbReference type="Proteomes" id="UP000515871"/>
    </source>
</evidence>
<dbReference type="RefSeq" id="WP_187411915.1">
    <property type="nucleotide sequence ID" value="NZ_CP060587.1"/>
</dbReference>
<keyword evidence="2" id="KW-1185">Reference proteome</keyword>
<gene>
    <name evidence="1" type="ORF">H9L21_07600</name>
</gene>